<evidence type="ECO:0000313" key="3">
    <source>
        <dbReference type="Proteomes" id="UP001178507"/>
    </source>
</evidence>
<accession>A0AA36MVT7</accession>
<proteinExistence type="predicted"/>
<name>A0AA36MVT7_9DINO</name>
<organism evidence="2 3">
    <name type="scientific">Effrenium voratum</name>
    <dbReference type="NCBI Taxonomy" id="2562239"/>
    <lineage>
        <taxon>Eukaryota</taxon>
        <taxon>Sar</taxon>
        <taxon>Alveolata</taxon>
        <taxon>Dinophyceae</taxon>
        <taxon>Suessiales</taxon>
        <taxon>Symbiodiniaceae</taxon>
        <taxon>Effrenium</taxon>
    </lineage>
</organism>
<dbReference type="Proteomes" id="UP001178507">
    <property type="component" value="Unassembled WGS sequence"/>
</dbReference>
<dbReference type="PROSITE" id="PS50190">
    <property type="entry name" value="SEC7"/>
    <property type="match status" value="1"/>
</dbReference>
<dbReference type="SMART" id="SM00222">
    <property type="entry name" value="Sec7"/>
    <property type="match status" value="1"/>
</dbReference>
<dbReference type="Gene3D" id="1.10.1000.11">
    <property type="entry name" value="Arf Nucleotide-binding Site Opener,domain 2"/>
    <property type="match status" value="1"/>
</dbReference>
<dbReference type="Pfam" id="PF01369">
    <property type="entry name" value="Sec7"/>
    <property type="match status" value="1"/>
</dbReference>
<reference evidence="2" key="1">
    <citation type="submission" date="2023-08" db="EMBL/GenBank/DDBJ databases">
        <authorList>
            <person name="Chen Y."/>
            <person name="Shah S."/>
            <person name="Dougan E. K."/>
            <person name="Thang M."/>
            <person name="Chan C."/>
        </authorList>
    </citation>
    <scope>NUCLEOTIDE SEQUENCE</scope>
</reference>
<dbReference type="InterPro" id="IPR000904">
    <property type="entry name" value="Sec7_dom"/>
</dbReference>
<keyword evidence="3" id="KW-1185">Reference proteome</keyword>
<protein>
    <recommendedName>
        <fullName evidence="1">SEC7 domain-containing protein</fullName>
    </recommendedName>
</protein>
<dbReference type="InterPro" id="IPR035999">
    <property type="entry name" value="Sec7_dom_sf"/>
</dbReference>
<comment type="caution">
    <text evidence="2">The sequence shown here is derived from an EMBL/GenBank/DDBJ whole genome shotgun (WGS) entry which is preliminary data.</text>
</comment>
<dbReference type="EMBL" id="CAUJNA010001635">
    <property type="protein sequence ID" value="CAJ1388078.1"/>
    <property type="molecule type" value="Genomic_DNA"/>
</dbReference>
<dbReference type="SUPFAM" id="SSF48425">
    <property type="entry name" value="Sec7 domain"/>
    <property type="match status" value="1"/>
</dbReference>
<dbReference type="Gene3D" id="1.10.220.20">
    <property type="match status" value="1"/>
</dbReference>
<gene>
    <name evidence="2" type="ORF">EVOR1521_LOCUS14020</name>
</gene>
<evidence type="ECO:0000313" key="2">
    <source>
        <dbReference type="EMBL" id="CAJ1388078.1"/>
    </source>
</evidence>
<sequence>MFRGSSIKQARVALQDLQQIGISIFNRSPGHGIAFLVAMGVVRDFPVEINNFLVRLAADPEKMGDYLSEEFPTAQTLRLEFLNSLPLLGTGVISALETVSRDMTLPKDWLKVDRLLKGIAHFWWKQHEEELTERRNEGNQSALVETAQGELNGLELQRTLLGTEGLHRLLYSTLMLYRWCRDGNEMTLNEWVQLNTGIEGCGNDIPLHVQMGIYKAALSEDFSLEASRPGPPFKTPLASLHAAAFVRYHGRPQTDGEVAHWPQASPHVLAAEGGVLAAGRMSPQPPGPPEKLRRRSLTAFSQPFDAGGSGRLDEEVTWLRLHQWLLLLASAENAAPFAFVSLKKAALIRADARVLQIVLARRVEGEWPAAMVDDDWLELCLLLGDGRFQLLEAPELVMRFDDEAEFQRWASYLRELCSEDGDRRRAALKVPPVLVASVPLP</sequence>
<dbReference type="InterPro" id="IPR023394">
    <property type="entry name" value="Sec7_C_sf"/>
</dbReference>
<feature type="domain" description="SEC7" evidence="1">
    <location>
        <begin position="21"/>
        <end position="220"/>
    </location>
</feature>
<dbReference type="AlphaFoldDB" id="A0AA36MVT7"/>
<dbReference type="GO" id="GO:0005085">
    <property type="term" value="F:guanyl-nucleotide exchange factor activity"/>
    <property type="evidence" value="ECO:0007669"/>
    <property type="project" value="InterPro"/>
</dbReference>
<evidence type="ECO:0000259" key="1">
    <source>
        <dbReference type="PROSITE" id="PS50190"/>
    </source>
</evidence>
<dbReference type="GO" id="GO:0032012">
    <property type="term" value="P:regulation of ARF protein signal transduction"/>
    <property type="evidence" value="ECO:0007669"/>
    <property type="project" value="InterPro"/>
</dbReference>